<gene>
    <name evidence="1" type="ORF">FPLFYP42_02534</name>
</gene>
<reference evidence="1" key="1">
    <citation type="submission" date="2019-11" db="EMBL/GenBank/DDBJ databases">
        <authorList>
            <person name="Feng L."/>
        </authorList>
    </citation>
    <scope>NUCLEOTIDE SEQUENCE</scope>
    <source>
        <strain evidence="1">FplautiiLFYP42</strain>
    </source>
</reference>
<protein>
    <submittedName>
        <fullName evidence="1">Uncharacterized protein</fullName>
    </submittedName>
</protein>
<proteinExistence type="predicted"/>
<accession>A0A6N3FDA9</accession>
<organism evidence="1">
    <name type="scientific">Flavonifractor plautii</name>
    <name type="common">Fusobacterium plautii</name>
    <dbReference type="NCBI Taxonomy" id="292800"/>
    <lineage>
        <taxon>Bacteria</taxon>
        <taxon>Bacillati</taxon>
        <taxon>Bacillota</taxon>
        <taxon>Clostridia</taxon>
        <taxon>Eubacteriales</taxon>
        <taxon>Oscillospiraceae</taxon>
        <taxon>Flavonifractor</taxon>
    </lineage>
</organism>
<name>A0A6N3FDA9_FLAPL</name>
<evidence type="ECO:0000313" key="1">
    <source>
        <dbReference type="EMBL" id="VYU49869.1"/>
    </source>
</evidence>
<sequence>MNPIQNPDAQARPPVSHCGRCDGEVWSDEPIFQWDGQWICLDCFKDAIKAMLEDDPVLLAYEMQVEVVRYI</sequence>
<dbReference type="RefSeq" id="WP_156621951.1">
    <property type="nucleotide sequence ID" value="NZ_CACRUB010000046.1"/>
</dbReference>
<dbReference type="AlphaFoldDB" id="A0A6N3FDA9"/>
<dbReference type="EMBL" id="CACRUB010000046">
    <property type="protein sequence ID" value="VYU49869.1"/>
    <property type="molecule type" value="Genomic_DNA"/>
</dbReference>